<dbReference type="EMBL" id="CM000764">
    <property type="protein sequence ID" value="KXG28005.1"/>
    <property type="molecule type" value="Genomic_DNA"/>
</dbReference>
<feature type="signal peptide" evidence="1">
    <location>
        <begin position="1"/>
        <end position="23"/>
    </location>
</feature>
<sequence>MLFGKFAPTVMLLVCTLLIITSSLNIVTEACTVKDKDEIIKQCKFHIKHGSPMRTVPPKSVCCVEVRRIRNMQCIIWRMERQERMTYDTKRVTGLEKHCGLKTAFAPPPNPNKIMV</sequence>
<dbReference type="OMA" id="CIIRRTE"/>
<dbReference type="Pfam" id="PF14368">
    <property type="entry name" value="LTP_2"/>
    <property type="match status" value="1"/>
</dbReference>
<dbReference type="AlphaFoldDB" id="A0A1B6PQQ8"/>
<accession>A0A1B6PQQ8</accession>
<keyword evidence="1" id="KW-0732">Signal</keyword>
<gene>
    <name evidence="3" type="ORF">SORBI_3005G074800</name>
</gene>
<feature type="chain" id="PRO_5008589050" description="Bifunctional inhibitor/plant lipid transfer protein/seed storage helical domain-containing protein" evidence="1">
    <location>
        <begin position="24"/>
        <end position="116"/>
    </location>
</feature>
<dbReference type="Proteomes" id="UP000000768">
    <property type="component" value="Chromosome 5"/>
</dbReference>
<reference evidence="3 4" key="1">
    <citation type="journal article" date="2009" name="Nature">
        <title>The Sorghum bicolor genome and the diversification of grasses.</title>
        <authorList>
            <person name="Paterson A.H."/>
            <person name="Bowers J.E."/>
            <person name="Bruggmann R."/>
            <person name="Dubchak I."/>
            <person name="Grimwood J."/>
            <person name="Gundlach H."/>
            <person name="Haberer G."/>
            <person name="Hellsten U."/>
            <person name="Mitros T."/>
            <person name="Poliakov A."/>
            <person name="Schmutz J."/>
            <person name="Spannagl M."/>
            <person name="Tang H."/>
            <person name="Wang X."/>
            <person name="Wicker T."/>
            <person name="Bharti A.K."/>
            <person name="Chapman J."/>
            <person name="Feltus F.A."/>
            <person name="Gowik U."/>
            <person name="Grigoriev I.V."/>
            <person name="Lyons E."/>
            <person name="Maher C.A."/>
            <person name="Martis M."/>
            <person name="Narechania A."/>
            <person name="Otillar R.P."/>
            <person name="Penning B.W."/>
            <person name="Salamov A.A."/>
            <person name="Wang Y."/>
            <person name="Zhang L."/>
            <person name="Carpita N.C."/>
            <person name="Freeling M."/>
            <person name="Gingle A.R."/>
            <person name="Hash C.T."/>
            <person name="Keller B."/>
            <person name="Klein P."/>
            <person name="Kresovich S."/>
            <person name="McCann M.C."/>
            <person name="Ming R."/>
            <person name="Peterson D.G."/>
            <person name="Mehboob-ur-Rahman"/>
            <person name="Ware D."/>
            <person name="Westhoff P."/>
            <person name="Mayer K.F."/>
            <person name="Messing J."/>
            <person name="Rokhsar D.S."/>
        </authorList>
    </citation>
    <scope>NUCLEOTIDE SEQUENCE [LARGE SCALE GENOMIC DNA]</scope>
    <source>
        <strain evidence="4">cv. BTx623</strain>
    </source>
</reference>
<feature type="domain" description="Bifunctional inhibitor/plant lipid transfer protein/seed storage helical" evidence="2">
    <location>
        <begin position="25"/>
        <end position="105"/>
    </location>
</feature>
<name>A0A1B6PQQ8_SORBI</name>
<evidence type="ECO:0000256" key="1">
    <source>
        <dbReference type="SAM" id="SignalP"/>
    </source>
</evidence>
<keyword evidence="4" id="KW-1185">Reference proteome</keyword>
<reference evidence="4" key="2">
    <citation type="journal article" date="2018" name="Plant J.">
        <title>The Sorghum bicolor reference genome: improved assembly, gene annotations, a transcriptome atlas, and signatures of genome organization.</title>
        <authorList>
            <person name="McCormick R.F."/>
            <person name="Truong S.K."/>
            <person name="Sreedasyam A."/>
            <person name="Jenkins J."/>
            <person name="Shu S."/>
            <person name="Sims D."/>
            <person name="Kennedy M."/>
            <person name="Amirebrahimi M."/>
            <person name="Weers B.D."/>
            <person name="McKinley B."/>
            <person name="Mattison A."/>
            <person name="Morishige D.T."/>
            <person name="Grimwood J."/>
            <person name="Schmutz J."/>
            <person name="Mullet J.E."/>
        </authorList>
    </citation>
    <scope>NUCLEOTIDE SEQUENCE [LARGE SCALE GENOMIC DNA]</scope>
    <source>
        <strain evidence="4">cv. BTx623</strain>
    </source>
</reference>
<evidence type="ECO:0000259" key="2">
    <source>
        <dbReference type="Pfam" id="PF14368"/>
    </source>
</evidence>
<evidence type="ECO:0000313" key="3">
    <source>
        <dbReference type="EMBL" id="KXG28005.1"/>
    </source>
</evidence>
<evidence type="ECO:0000313" key="4">
    <source>
        <dbReference type="Proteomes" id="UP000000768"/>
    </source>
</evidence>
<protein>
    <recommendedName>
        <fullName evidence="2">Bifunctional inhibitor/plant lipid transfer protein/seed storage helical domain-containing protein</fullName>
    </recommendedName>
</protein>
<proteinExistence type="predicted"/>
<dbReference type="Gramene" id="KXG28005">
    <property type="protein sequence ID" value="KXG28005"/>
    <property type="gene ID" value="SORBI_3005G074800"/>
</dbReference>
<organism evidence="3 4">
    <name type="scientific">Sorghum bicolor</name>
    <name type="common">Sorghum</name>
    <name type="synonym">Sorghum vulgare</name>
    <dbReference type="NCBI Taxonomy" id="4558"/>
    <lineage>
        <taxon>Eukaryota</taxon>
        <taxon>Viridiplantae</taxon>
        <taxon>Streptophyta</taxon>
        <taxon>Embryophyta</taxon>
        <taxon>Tracheophyta</taxon>
        <taxon>Spermatophyta</taxon>
        <taxon>Magnoliopsida</taxon>
        <taxon>Liliopsida</taxon>
        <taxon>Poales</taxon>
        <taxon>Poaceae</taxon>
        <taxon>PACMAD clade</taxon>
        <taxon>Panicoideae</taxon>
        <taxon>Andropogonodae</taxon>
        <taxon>Andropogoneae</taxon>
        <taxon>Sorghinae</taxon>
        <taxon>Sorghum</taxon>
    </lineage>
</organism>
<dbReference type="InterPro" id="IPR016140">
    <property type="entry name" value="Bifunc_inhib/LTP/seed_store"/>
</dbReference>
<dbReference type="InParanoid" id="A0A1B6PQQ8"/>